<accession>A0A8S2VW73</accession>
<dbReference type="Gene3D" id="1.20.1560.10">
    <property type="entry name" value="ABC transporter type 1, transmembrane domain"/>
    <property type="match status" value="1"/>
</dbReference>
<dbReference type="Proteomes" id="UP000681720">
    <property type="component" value="Unassembled WGS sequence"/>
</dbReference>
<protein>
    <submittedName>
        <fullName evidence="5">Uncharacterized protein</fullName>
    </submittedName>
</protein>
<dbReference type="GO" id="GO:0005524">
    <property type="term" value="F:ATP binding"/>
    <property type="evidence" value="ECO:0007669"/>
    <property type="project" value="InterPro"/>
</dbReference>
<evidence type="ECO:0000313" key="9">
    <source>
        <dbReference type="Proteomes" id="UP000681967"/>
    </source>
</evidence>
<evidence type="ECO:0000313" key="6">
    <source>
        <dbReference type="EMBL" id="CAF4632711.1"/>
    </source>
</evidence>
<evidence type="ECO:0000313" key="5">
    <source>
        <dbReference type="EMBL" id="CAF4419539.1"/>
    </source>
</evidence>
<reference evidence="5" key="1">
    <citation type="submission" date="2021-02" db="EMBL/GenBank/DDBJ databases">
        <authorList>
            <person name="Nowell W R."/>
        </authorList>
    </citation>
    <scope>NUCLEOTIDE SEQUENCE</scope>
</reference>
<evidence type="ECO:0000256" key="4">
    <source>
        <dbReference type="SAM" id="Phobius"/>
    </source>
</evidence>
<dbReference type="Proteomes" id="UP000676336">
    <property type="component" value="Unassembled WGS sequence"/>
</dbReference>
<gene>
    <name evidence="5" type="ORF">BYL167_LOCUS32392</name>
    <name evidence="6" type="ORF">BYL167_LOCUS41430</name>
    <name evidence="8" type="ORF">GIL414_LOCUS54206</name>
    <name evidence="7" type="ORF">SMN809_LOCUS49262</name>
</gene>
<dbReference type="EMBL" id="CAJOBH010105078">
    <property type="protein sequence ID" value="CAF4632711.1"/>
    <property type="molecule type" value="Genomic_DNA"/>
</dbReference>
<dbReference type="AlphaFoldDB" id="A0A8S2VW73"/>
<dbReference type="EMBL" id="CAJOBJ010189625">
    <property type="protein sequence ID" value="CAF4948829.1"/>
    <property type="molecule type" value="Genomic_DNA"/>
</dbReference>
<dbReference type="GO" id="GO:0016020">
    <property type="term" value="C:membrane"/>
    <property type="evidence" value="ECO:0007669"/>
    <property type="project" value="InterPro"/>
</dbReference>
<feature type="transmembrane region" description="Helical" evidence="4">
    <location>
        <begin position="12"/>
        <end position="33"/>
    </location>
</feature>
<evidence type="ECO:0000313" key="7">
    <source>
        <dbReference type="EMBL" id="CAF4848004.1"/>
    </source>
</evidence>
<feature type="non-terminal residue" evidence="5">
    <location>
        <position position="45"/>
    </location>
</feature>
<proteinExistence type="predicted"/>
<evidence type="ECO:0000256" key="3">
    <source>
        <dbReference type="ARBA" id="ARBA00023136"/>
    </source>
</evidence>
<evidence type="ECO:0000313" key="8">
    <source>
        <dbReference type="EMBL" id="CAF4948829.1"/>
    </source>
</evidence>
<organism evidence="5 9">
    <name type="scientific">Rotaria magnacalcarata</name>
    <dbReference type="NCBI Taxonomy" id="392030"/>
    <lineage>
        <taxon>Eukaryota</taxon>
        <taxon>Metazoa</taxon>
        <taxon>Spiralia</taxon>
        <taxon>Gnathifera</taxon>
        <taxon>Rotifera</taxon>
        <taxon>Eurotatoria</taxon>
        <taxon>Bdelloidea</taxon>
        <taxon>Philodinida</taxon>
        <taxon>Philodinidae</taxon>
        <taxon>Rotaria</taxon>
    </lineage>
</organism>
<dbReference type="EMBL" id="CAJOBI010160208">
    <property type="protein sequence ID" value="CAF4848004.1"/>
    <property type="molecule type" value="Genomic_DNA"/>
</dbReference>
<dbReference type="InterPro" id="IPR036640">
    <property type="entry name" value="ABC1_TM_sf"/>
</dbReference>
<name>A0A8S2VW73_9BILA</name>
<evidence type="ECO:0000256" key="1">
    <source>
        <dbReference type="ARBA" id="ARBA00022692"/>
    </source>
</evidence>
<dbReference type="EMBL" id="CAJOBH010059889">
    <property type="protein sequence ID" value="CAF4419539.1"/>
    <property type="molecule type" value="Genomic_DNA"/>
</dbReference>
<comment type="caution">
    <text evidence="5">The sequence shown here is derived from an EMBL/GenBank/DDBJ whole genome shotgun (WGS) entry which is preliminary data.</text>
</comment>
<keyword evidence="1 4" id="KW-0812">Transmembrane</keyword>
<sequence length="45" mass="4889">MIKIQIQSLGTGLANSIMFFIHAASFGYGSVLVENGEMEAPLVFR</sequence>
<keyword evidence="2 4" id="KW-1133">Transmembrane helix</keyword>
<dbReference type="Proteomes" id="UP000681967">
    <property type="component" value="Unassembled WGS sequence"/>
</dbReference>
<evidence type="ECO:0000256" key="2">
    <source>
        <dbReference type="ARBA" id="ARBA00022989"/>
    </source>
</evidence>
<keyword evidence="3 4" id="KW-0472">Membrane</keyword>